<feature type="domain" description="Glycosyl hydrolase family 31 C-terminal" evidence="10">
    <location>
        <begin position="1984"/>
        <end position="2073"/>
    </location>
</feature>
<dbReference type="PANTHER" id="PTHR22762:SF133">
    <property type="entry name" value="P-TYPE DOMAIN-CONTAINING PROTEIN"/>
    <property type="match status" value="1"/>
</dbReference>
<dbReference type="Pfam" id="PF21365">
    <property type="entry name" value="Glyco_hydro_31_3rd"/>
    <property type="match status" value="1"/>
</dbReference>
<dbReference type="InterPro" id="IPR036691">
    <property type="entry name" value="Endo/exonu/phosph_ase_sf"/>
</dbReference>
<comment type="caution">
    <text evidence="11">The sequence shown here is derived from an EMBL/GenBank/DDBJ whole genome shotgun (WGS) entry which is preliminary data.</text>
</comment>
<reference evidence="11 12" key="1">
    <citation type="journal article" date="2022" name="bioRxiv">
        <title>Genomics of Preaxostyla Flagellates Illuminates Evolutionary Transitions and the Path Towards Mitochondrial Loss.</title>
        <authorList>
            <person name="Novak L.V.F."/>
            <person name="Treitli S.C."/>
            <person name="Pyrih J."/>
            <person name="Halakuc P."/>
            <person name="Pipaliya S.V."/>
            <person name="Vacek V."/>
            <person name="Brzon O."/>
            <person name="Soukal P."/>
            <person name="Eme L."/>
            <person name="Dacks J.B."/>
            <person name="Karnkowska A."/>
            <person name="Elias M."/>
            <person name="Hampl V."/>
        </authorList>
    </citation>
    <scope>NUCLEOTIDE SEQUENCE [LARGE SCALE GENOMIC DNA]</scope>
    <source>
        <strain evidence="11">NAU3</strain>
        <tissue evidence="11">Gut</tissue>
    </source>
</reference>
<dbReference type="CDD" id="cd14752">
    <property type="entry name" value="GH31_N"/>
    <property type="match status" value="1"/>
</dbReference>
<feature type="transmembrane region" description="Helical" evidence="7">
    <location>
        <begin position="40"/>
        <end position="61"/>
    </location>
</feature>
<dbReference type="SUPFAM" id="SSF56219">
    <property type="entry name" value="DNase I-like"/>
    <property type="match status" value="1"/>
</dbReference>
<gene>
    <name evidence="11" type="ORF">BLNAU_1487</name>
</gene>
<keyword evidence="12" id="KW-1185">Reference proteome</keyword>
<dbReference type="InterPro" id="IPR030458">
    <property type="entry name" value="Glyco_hydro_31_AS"/>
</dbReference>
<dbReference type="Gene3D" id="2.60.40.1180">
    <property type="entry name" value="Golgi alpha-mannosidase II"/>
    <property type="match status" value="2"/>
</dbReference>
<dbReference type="SUPFAM" id="SSF74650">
    <property type="entry name" value="Galactose mutarotase-like"/>
    <property type="match status" value="1"/>
</dbReference>
<evidence type="ECO:0000259" key="9">
    <source>
        <dbReference type="Pfam" id="PF13802"/>
    </source>
</evidence>
<dbReference type="InterPro" id="IPR048395">
    <property type="entry name" value="Glyco_hydro_31_C"/>
</dbReference>
<protein>
    <recommendedName>
        <fullName evidence="5">Maltase</fullName>
    </recommendedName>
</protein>
<dbReference type="Gene3D" id="3.20.20.80">
    <property type="entry name" value="Glycosidases"/>
    <property type="match status" value="1"/>
</dbReference>
<dbReference type="Gene3D" id="2.60.40.1760">
    <property type="entry name" value="glycosyl hydrolase (family 31)"/>
    <property type="match status" value="1"/>
</dbReference>
<dbReference type="InterPro" id="IPR025887">
    <property type="entry name" value="Glyco_hydro_31_N_dom"/>
</dbReference>
<keyword evidence="7" id="KW-0472">Membrane</keyword>
<comment type="similarity">
    <text evidence="1">Belongs to the glycosyl hydrolase 31 family.</text>
</comment>
<evidence type="ECO:0000256" key="5">
    <source>
        <dbReference type="ARBA" id="ARBA00041343"/>
    </source>
</evidence>
<evidence type="ECO:0000256" key="7">
    <source>
        <dbReference type="SAM" id="Phobius"/>
    </source>
</evidence>
<accession>A0ABQ9YI56</accession>
<feature type="transmembrane region" description="Helical" evidence="7">
    <location>
        <begin position="6"/>
        <end position="28"/>
    </location>
</feature>
<keyword evidence="7" id="KW-1133">Transmembrane helix</keyword>
<feature type="transmembrane region" description="Helical" evidence="7">
    <location>
        <begin position="189"/>
        <end position="214"/>
    </location>
</feature>
<dbReference type="SUPFAM" id="SSF49562">
    <property type="entry name" value="C2 domain (Calcium/lipid-binding domain, CaLB)"/>
    <property type="match status" value="1"/>
</dbReference>
<feature type="transmembrane region" description="Helical" evidence="7">
    <location>
        <begin position="67"/>
        <end position="89"/>
    </location>
</feature>
<keyword evidence="3" id="KW-0325">Glycoprotein</keyword>
<feature type="compositionally biased region" description="Acidic residues" evidence="6">
    <location>
        <begin position="866"/>
        <end position="875"/>
    </location>
</feature>
<name>A0ABQ9YI56_9EUKA</name>
<feature type="domain" description="Glycoside hydrolase family 31 TIM barrel" evidence="8">
    <location>
        <begin position="1624"/>
        <end position="1976"/>
    </location>
</feature>
<dbReference type="PROSITE" id="PS00129">
    <property type="entry name" value="GLYCOSYL_HYDROL_F31_1"/>
    <property type="match status" value="1"/>
</dbReference>
<dbReference type="Pfam" id="PF13802">
    <property type="entry name" value="Gal_mutarotas_2"/>
    <property type="match status" value="1"/>
</dbReference>
<evidence type="ECO:0000313" key="12">
    <source>
        <dbReference type="Proteomes" id="UP001281761"/>
    </source>
</evidence>
<evidence type="ECO:0000259" key="8">
    <source>
        <dbReference type="Pfam" id="PF01055"/>
    </source>
</evidence>
<dbReference type="InterPro" id="IPR013780">
    <property type="entry name" value="Glyco_hydro_b"/>
</dbReference>
<dbReference type="EMBL" id="JARBJD010000006">
    <property type="protein sequence ID" value="KAK2963445.1"/>
    <property type="molecule type" value="Genomic_DNA"/>
</dbReference>
<keyword evidence="4 11" id="KW-0326">Glycosidase</keyword>
<dbReference type="Gene3D" id="1.20.1070.10">
    <property type="entry name" value="Rhodopsin 7-helix transmembrane proteins"/>
    <property type="match status" value="1"/>
</dbReference>
<evidence type="ECO:0000256" key="3">
    <source>
        <dbReference type="ARBA" id="ARBA00023180"/>
    </source>
</evidence>
<dbReference type="Gene3D" id="3.60.10.10">
    <property type="entry name" value="Endonuclease/exonuclease/phosphatase"/>
    <property type="match status" value="1"/>
</dbReference>
<dbReference type="InterPro" id="IPR035892">
    <property type="entry name" value="C2_domain_sf"/>
</dbReference>
<dbReference type="InterPro" id="IPR017853">
    <property type="entry name" value="GH"/>
</dbReference>
<keyword evidence="2 11" id="KW-0378">Hydrolase</keyword>
<feature type="region of interest" description="Disordered" evidence="6">
    <location>
        <begin position="858"/>
        <end position="881"/>
    </location>
</feature>
<keyword evidence="7" id="KW-0812">Transmembrane</keyword>
<feature type="transmembrane region" description="Helical" evidence="7">
    <location>
        <begin position="101"/>
        <end position="122"/>
    </location>
</feature>
<dbReference type="Proteomes" id="UP001281761">
    <property type="component" value="Unassembled WGS sequence"/>
</dbReference>
<evidence type="ECO:0000256" key="1">
    <source>
        <dbReference type="ARBA" id="ARBA00007806"/>
    </source>
</evidence>
<dbReference type="GO" id="GO:0004558">
    <property type="term" value="F:alpha-1,4-glucosidase activity"/>
    <property type="evidence" value="ECO:0007669"/>
    <property type="project" value="UniProtKB-EC"/>
</dbReference>
<dbReference type="InterPro" id="IPR011013">
    <property type="entry name" value="Gal_mutarotase_sf_dom"/>
</dbReference>
<dbReference type="SUPFAM" id="SSF51011">
    <property type="entry name" value="Glycosyl hydrolase domain"/>
    <property type="match status" value="1"/>
</dbReference>
<evidence type="ECO:0000256" key="4">
    <source>
        <dbReference type="ARBA" id="ARBA00023295"/>
    </source>
</evidence>
<dbReference type="InterPro" id="IPR000322">
    <property type="entry name" value="Glyco_hydro_31_TIM"/>
</dbReference>
<organism evidence="11 12">
    <name type="scientific">Blattamonas nauphoetae</name>
    <dbReference type="NCBI Taxonomy" id="2049346"/>
    <lineage>
        <taxon>Eukaryota</taxon>
        <taxon>Metamonada</taxon>
        <taxon>Preaxostyla</taxon>
        <taxon>Oxymonadida</taxon>
        <taxon>Blattamonas</taxon>
    </lineage>
</organism>
<sequence length="2204" mass="248785">MAPLAPLYLISASLSLIACLLVIINYAISARFYPLFTVKIQFFISIVETAFSLTFFLDLIPDSYAQFAVMAAHGWSLAYVIVQYSFVVLRYRRAGKYEPVYHSIIWGFSALSMLVSIVEYVFRAKPSEEVPIDTQIDKLLTRVILCYAVIILIDIACSVLLVQVLIVFKRERKIHSDPILVRRFRWISIELLVLLIGYILVHVLWVIDCFLGFFSTNWVDFDINPFHIIERLLTPLAGVVNAIVYFIEVNERIRRGKRKSKQLAKNSKAVVSYDRFRHPIAQQQPIGDSHTLHEELPENLDENTYKIEMEKKWNQMDATGVFEIEETPSGFLQTEKMKETSPLSSRHVPSCPFPSRKTAKSLTLSLSDIEPKNCSPGTVLVTVQDPFQTDRTVTVLLSSDAESSCFVRSKRNKHQKHKTTPKDVVARFSPQSESIDFGPTPTQTPSSLLSFAPHTRSLPPTLSVFLLTFNLATYCPNDIPTLLTSPTNSRGEPASKCDLLFLGFQEAIFNVKKEVEDGNEALINIPPSLSEFLSAVLHSTHALVETSIINGIQSFLFAKYELFPFIQIHRKATEAVGKMQILGNKGGAAIIAGIGEESRKTKKRREISENQASLHRPNSTTFKRKRGSTVYESFSSESRPLTHTTLHTGSTILALSNCHLHAYAWRGWERMQNVRSLIAGMSGALCGDRFTSTVQQTMKDYQKVNTTNTAHGVPTQRVSKKQTDSKINIRQNYSVVLTQFSDKLDHSFVDLSPTQHKNLARVFTTTLEEYEAAQSAVNSVDFTLPFDVSVFLGDLNYRLDIPFDLAMNSFRPLNCISVKMSEEKSWRDPTHTTAEMENLDSAALILHQAGRQYSSGDGQQFSLEGFDGEEDDEGEEKAAEKSKLLDTNRSLLRFDQLHIQRSKHKLFFGFFEPAVLPILPSYRLVHHRPPETRQSRVYAISNKKNQTPSFTDRILTKPAIGMSTSLSELMKVGRKGMMNHAFDCLTSDHAPVSEILTVVVNPPPATLGDVLSERAEATGGSAGLLDITAQLDETLVSFDVRVDRVECVGLTPVTISDTIDPFITISSTSLDLQTLADSVQLGSSISSFTTTLTSTVRRNSTHPIWEQEKHDFLPPKISTNERQHALLSVPPFRFCVNESQLQYLFDSLLLSQIEEHPSLTTLSQTPTHALVTLSRMDCLALISAAVADSVSGERLDLTVVDAGLVGEDCVVGACSVRMSLEGTGGIQIDETEKKKEKKEHKKKKMWDAIDLSQFGEMAEGEATLLVELPHYPSYISSLVAKSRKDTAQPNTGEETSDETHDNFFITSATLVRQEDQLKEEEAKTEGGRQNTWWGRDAQGRNETIPSLHQMVMQLYTQPIIACSAASSLLHSLVESLFQAKYIHIVLPLTKETLLKEYKQTVEQTAYGYKGTYKKESGQGPFPPDAETMNFELHIETENRLHFRIFDPSKPNREIPDVILPAEVTEAAQNPNFEITFENNGMQVIRKSTKDVIWDSSTSTRGLVFADEFIQIDTSTSHVPIIYGLHERRTRFALPSKFNYSLYTVDRNTPADGKGLYGQHPFYVELRPGGDSHGVLFLNSHPSEVEVERGFISFRSMGGMLDFYILLGPSQEDVMKQYTDLVGRPCLVPQWAMGFHNCKYGYKNLDEVKGVVDSYRQNNMPIDCIWFDIDYMDQYKLFTVDPVNYPGDKLRAFLKEQKETHGTYSTAIVDPGVFVDENYAAYKELVANKMHLNTPRGDMYIGKVWPGSTIFPDFSNNNIQDYWYKFHKTFLEEMPLDGIWNDMNEIANMCNGYCNESQDREYSWTPANLTVHQTPTELTCHHGPWLEARGFYANQENKHTAEALRKLRPGKRPFILSRASFAGAGKTNTIWLGDNQGTYSDMEDSIAGVLTSGLSGLPYVGADIGGFTWLNVQERPIDPTLVTRWIQVGTFLYPFYRNHIDKKSGYHEWYRFGEPYTAINRKFMEERQHIQSLFYTLMHESHQTGAPIVRSMSYVFRFDGATYEIDNQAMLGSTLLVTPVLKNNTNTVKGYFPQERWYDYWTNEEDSRVTMKGAEVSLETPLDSINVHIKGGSIFARQRKNALALSKMWDTPFYLTAALDSSLHAEGQLFVDNHDDSNDENVLQMKYTCTNTTMTVRALKRGFRTNQIVEGFMIVGLKQAAIRRVQITPNVAPYSFNYNAEKGKLQIQTTGNGWPVGTELNIQWA</sequence>
<evidence type="ECO:0000256" key="2">
    <source>
        <dbReference type="ARBA" id="ARBA00022801"/>
    </source>
</evidence>
<dbReference type="SUPFAM" id="SSF51445">
    <property type="entry name" value="(Trans)glycosidases"/>
    <property type="match status" value="1"/>
</dbReference>
<dbReference type="Pfam" id="PF01055">
    <property type="entry name" value="Glyco_hydro_31_2nd"/>
    <property type="match status" value="1"/>
</dbReference>
<dbReference type="PANTHER" id="PTHR22762">
    <property type="entry name" value="ALPHA-GLUCOSIDASE"/>
    <property type="match status" value="1"/>
</dbReference>
<feature type="transmembrane region" description="Helical" evidence="7">
    <location>
        <begin position="142"/>
        <end position="168"/>
    </location>
</feature>
<evidence type="ECO:0000256" key="6">
    <source>
        <dbReference type="SAM" id="MobiDB-lite"/>
    </source>
</evidence>
<proteinExistence type="inferred from homology"/>
<evidence type="ECO:0000313" key="11">
    <source>
        <dbReference type="EMBL" id="KAK2963445.1"/>
    </source>
</evidence>
<evidence type="ECO:0000259" key="10">
    <source>
        <dbReference type="Pfam" id="PF21365"/>
    </source>
</evidence>
<feature type="domain" description="Glycoside hydrolase family 31 N-terminal" evidence="9">
    <location>
        <begin position="1467"/>
        <end position="1584"/>
    </location>
</feature>